<feature type="signal peptide" evidence="1">
    <location>
        <begin position="1"/>
        <end position="22"/>
    </location>
</feature>
<dbReference type="EMBL" id="CP018866">
    <property type="protein sequence ID" value="AST92716.1"/>
    <property type="molecule type" value="Genomic_DNA"/>
</dbReference>
<dbReference type="PROSITE" id="PS51257">
    <property type="entry name" value="PROKAR_LIPOPROTEIN"/>
    <property type="match status" value="1"/>
</dbReference>
<dbReference type="RefSeq" id="WP_066414318.1">
    <property type="nucleotide sequence ID" value="NZ_CP018866.1"/>
</dbReference>
<evidence type="ECO:0008006" key="4">
    <source>
        <dbReference type="Google" id="ProtNLM"/>
    </source>
</evidence>
<evidence type="ECO:0000256" key="1">
    <source>
        <dbReference type="SAM" id="SignalP"/>
    </source>
</evidence>
<dbReference type="AlphaFoldDB" id="A0A223KTC9"/>
<dbReference type="Proteomes" id="UP000215224">
    <property type="component" value="Chromosome"/>
</dbReference>
<gene>
    <name evidence="2" type="ORF">BC6307_16180</name>
</gene>
<sequence>MKKTLLTLSSAAIMLGGLTGCAAGNQATGNPGTDNRTENTRPIGYYTSENNPYATNVNNRTNRYTDHSGNAYELRDNDGPIIEMMDRAIINGDRNAQRNNTLTNRTGNNDRGLFNVTNRGQNQANRGLFNDTTTRTRTQNDTGMFNRNRNQNDAGLFNVTNRNNNQNIGFNNRYTPRANEGRGLFNVNTRNDQYADTNYHRHLNSTASRGKPSYYNNYQGELTEQIAARASRVRGVRDVRAVVYGNDVLVAVDTEANASETQVTRDVRRAVDPLVRNSDVRVVTDEGTFNRVRNVDNDIRDGGPMERLNEDIRSLFQTVTPGR</sequence>
<dbReference type="KEGG" id="bcoh:BC6307_16180"/>
<feature type="chain" id="PRO_5011281843" description="Spore cortex protein" evidence="1">
    <location>
        <begin position="23"/>
        <end position="323"/>
    </location>
</feature>
<dbReference type="Pfam" id="PF09580">
    <property type="entry name" value="Spore_YhcN_YlaJ"/>
    <property type="match status" value="1"/>
</dbReference>
<proteinExistence type="predicted"/>
<evidence type="ECO:0000313" key="3">
    <source>
        <dbReference type="Proteomes" id="UP000215224"/>
    </source>
</evidence>
<protein>
    <recommendedName>
        <fullName evidence="4">Spore cortex protein</fullName>
    </recommendedName>
</protein>
<keyword evidence="1" id="KW-0732">Signal</keyword>
<dbReference type="STRING" id="1314751.GCA_001591425_01548"/>
<dbReference type="InterPro" id="IPR019076">
    <property type="entry name" value="Spore_lipoprot_YhcN/YlaJ-like"/>
</dbReference>
<reference evidence="2 3" key="1">
    <citation type="submission" date="2016-12" db="EMBL/GenBank/DDBJ databases">
        <title>The whole genome sequencing and assembly of Bacillus cohnii DSM 6307T strain.</title>
        <authorList>
            <person name="Lee Y.-J."/>
            <person name="Yi H."/>
            <person name="Bahn Y.-S."/>
            <person name="Kim J.F."/>
            <person name="Lee D.-W."/>
        </authorList>
    </citation>
    <scope>NUCLEOTIDE SEQUENCE [LARGE SCALE GENOMIC DNA]</scope>
    <source>
        <strain evidence="2 3">DSM 6307</strain>
    </source>
</reference>
<accession>A0A223KTC9</accession>
<name>A0A223KTC9_9BACI</name>
<organism evidence="2 3">
    <name type="scientific">Sutcliffiella cohnii</name>
    <dbReference type="NCBI Taxonomy" id="33932"/>
    <lineage>
        <taxon>Bacteria</taxon>
        <taxon>Bacillati</taxon>
        <taxon>Bacillota</taxon>
        <taxon>Bacilli</taxon>
        <taxon>Bacillales</taxon>
        <taxon>Bacillaceae</taxon>
        <taxon>Sutcliffiella</taxon>
    </lineage>
</organism>
<evidence type="ECO:0000313" key="2">
    <source>
        <dbReference type="EMBL" id="AST92716.1"/>
    </source>
</evidence>
<keyword evidence="3" id="KW-1185">Reference proteome</keyword>